<dbReference type="SMART" id="SM00454">
    <property type="entry name" value="SAM"/>
    <property type="match status" value="1"/>
</dbReference>
<protein>
    <recommendedName>
        <fullName evidence="2">SAM domain-containing protein</fullName>
    </recommendedName>
</protein>
<dbReference type="PROSITE" id="PS50105">
    <property type="entry name" value="SAM_DOMAIN"/>
    <property type="match status" value="1"/>
</dbReference>
<accession>A0A7M5XQA9</accession>
<feature type="domain" description="SAM" evidence="2">
    <location>
        <begin position="93"/>
        <end position="156"/>
    </location>
</feature>
<keyword evidence="4" id="KW-1185">Reference proteome</keyword>
<dbReference type="PANTHER" id="PTHR24135:SF28">
    <property type="entry name" value="LD13733P"/>
    <property type="match status" value="1"/>
</dbReference>
<dbReference type="EnsemblMetazoa" id="CLYHEMT026342.1">
    <property type="protein sequence ID" value="CLYHEMP026342.1"/>
    <property type="gene ID" value="CLYHEMG026342"/>
</dbReference>
<dbReference type="InterPro" id="IPR001660">
    <property type="entry name" value="SAM"/>
</dbReference>
<dbReference type="Pfam" id="PF07647">
    <property type="entry name" value="SAM_2"/>
    <property type="match status" value="1"/>
</dbReference>
<dbReference type="SUPFAM" id="SSF47769">
    <property type="entry name" value="SAM/Pointed domain"/>
    <property type="match status" value="1"/>
</dbReference>
<dbReference type="GO" id="GO:0030160">
    <property type="term" value="F:synaptic receptor adaptor activity"/>
    <property type="evidence" value="ECO:0007669"/>
    <property type="project" value="TreeGrafter"/>
</dbReference>
<sequence length="171" mass="19061">MSKFLDNDDNKDSKDDISLLQVDTHATAATTSTTNTVTPSNTKSSSLGNTGGASSSGSGRSWLMFGRKAHSCRERAPEATTIDFLEKKAVHEWDVNEVGLWLDTIGCSEYKDNFKQHDITGPELIKLERHDLNDLGVKKVGHSKRILEKSKQLARYRKVPKPSKWTRKTVS</sequence>
<feature type="region of interest" description="Disordered" evidence="1">
    <location>
        <begin position="30"/>
        <end position="60"/>
    </location>
</feature>
<dbReference type="Gene3D" id="1.10.150.50">
    <property type="entry name" value="Transcription Factor, Ets-1"/>
    <property type="match status" value="1"/>
</dbReference>
<name>A0A7M5XQA9_9CNID</name>
<dbReference type="AlphaFoldDB" id="A0A7M5XQA9"/>
<dbReference type="RefSeq" id="XP_066923747.1">
    <property type="nucleotide sequence ID" value="XM_067067646.1"/>
</dbReference>
<dbReference type="InterPro" id="IPR051569">
    <property type="entry name" value="SHANK"/>
</dbReference>
<evidence type="ECO:0000313" key="4">
    <source>
        <dbReference type="Proteomes" id="UP000594262"/>
    </source>
</evidence>
<evidence type="ECO:0000256" key="1">
    <source>
        <dbReference type="SAM" id="MobiDB-lite"/>
    </source>
</evidence>
<dbReference type="OrthoDB" id="445896at2759"/>
<dbReference type="GeneID" id="136811043"/>
<dbReference type="Proteomes" id="UP000594262">
    <property type="component" value="Unplaced"/>
</dbReference>
<reference evidence="3" key="1">
    <citation type="submission" date="2021-01" db="UniProtKB">
        <authorList>
            <consortium name="EnsemblMetazoa"/>
        </authorList>
    </citation>
    <scope>IDENTIFICATION</scope>
</reference>
<organism evidence="3 4">
    <name type="scientific">Clytia hemisphaerica</name>
    <dbReference type="NCBI Taxonomy" id="252671"/>
    <lineage>
        <taxon>Eukaryota</taxon>
        <taxon>Metazoa</taxon>
        <taxon>Cnidaria</taxon>
        <taxon>Hydrozoa</taxon>
        <taxon>Hydroidolina</taxon>
        <taxon>Leptothecata</taxon>
        <taxon>Obeliida</taxon>
        <taxon>Clytiidae</taxon>
        <taxon>Clytia</taxon>
    </lineage>
</organism>
<dbReference type="GO" id="GO:0035255">
    <property type="term" value="F:ionotropic glutamate receptor binding"/>
    <property type="evidence" value="ECO:0007669"/>
    <property type="project" value="TreeGrafter"/>
</dbReference>
<evidence type="ECO:0000259" key="2">
    <source>
        <dbReference type="PROSITE" id="PS50105"/>
    </source>
</evidence>
<proteinExistence type="predicted"/>
<dbReference type="PANTHER" id="PTHR24135">
    <property type="entry name" value="SH3 AND MULTIPLE ANKYRIN REPEAT DOMAINS PROTEIN"/>
    <property type="match status" value="1"/>
</dbReference>
<evidence type="ECO:0000313" key="3">
    <source>
        <dbReference type="EnsemblMetazoa" id="CLYHEMP026342.1"/>
    </source>
</evidence>
<dbReference type="InterPro" id="IPR013761">
    <property type="entry name" value="SAM/pointed_sf"/>
</dbReference>